<dbReference type="RefSeq" id="XP_005833044.1">
    <property type="nucleotide sequence ID" value="XM_005832987.1"/>
</dbReference>
<dbReference type="OrthoDB" id="10568132at2759"/>
<proteinExistence type="predicted"/>
<sequence length="335" mass="38847">MVKAHIDARHLDNSPAEAAPLKFFNMRACERFVFKRRDKRCLTLPPRSSIVPALIHFSDLYPDVIHCMLEKCKEVIVDCEKVFLLKPRQEHELFDTIVWEGQGRDLPDDCWRRQGALLRCLDMIVYKVHAHDRRRELLKVELELWNVIEPCLKRISTFADKLTEHSCALENLRTVEEGMNLLASDRPWNVHIKANHTDKSPTVGDREHYLHFNPKAGIFVRKYVEDQGDGHRHVTPLVTLPFRLQSILPQHPQPKMIVSYLATVTDRFVSEDLRYIVKLLDDSSSCWPKARSSRSIKSISTKSKRRLPKPGHETCSRKKAKECSNESDDKQVAAK</sequence>
<dbReference type="HOGENOM" id="CLU_830149_0_0_1"/>
<dbReference type="AlphaFoldDB" id="L1JD70"/>
<reference evidence="4" key="2">
    <citation type="submission" date="2012-11" db="EMBL/GenBank/DDBJ databases">
        <authorList>
            <person name="Kuo A."/>
            <person name="Curtis B.A."/>
            <person name="Tanifuji G."/>
            <person name="Burki F."/>
            <person name="Gruber A."/>
            <person name="Irimia M."/>
            <person name="Maruyama S."/>
            <person name="Arias M.C."/>
            <person name="Ball S.G."/>
            <person name="Gile G.H."/>
            <person name="Hirakawa Y."/>
            <person name="Hopkins J.F."/>
            <person name="Rensing S.A."/>
            <person name="Schmutz J."/>
            <person name="Symeonidi A."/>
            <person name="Elias M."/>
            <person name="Eveleigh R.J."/>
            <person name="Herman E.K."/>
            <person name="Klute M.J."/>
            <person name="Nakayama T."/>
            <person name="Obornik M."/>
            <person name="Reyes-Prieto A."/>
            <person name="Armbrust E.V."/>
            <person name="Aves S.J."/>
            <person name="Beiko R.G."/>
            <person name="Coutinho P."/>
            <person name="Dacks J.B."/>
            <person name="Durnford D.G."/>
            <person name="Fast N.M."/>
            <person name="Green B.R."/>
            <person name="Grisdale C."/>
            <person name="Hempe F."/>
            <person name="Henrissat B."/>
            <person name="Hoppner M.P."/>
            <person name="Ishida K.-I."/>
            <person name="Kim E."/>
            <person name="Koreny L."/>
            <person name="Kroth P.G."/>
            <person name="Liu Y."/>
            <person name="Malik S.-B."/>
            <person name="Maier U.G."/>
            <person name="McRose D."/>
            <person name="Mock T."/>
            <person name="Neilson J.A."/>
            <person name="Onodera N.T."/>
            <person name="Poole A.M."/>
            <person name="Pritham E.J."/>
            <person name="Richards T.A."/>
            <person name="Rocap G."/>
            <person name="Roy S.W."/>
            <person name="Sarai C."/>
            <person name="Schaack S."/>
            <person name="Shirato S."/>
            <person name="Slamovits C.H."/>
            <person name="Spencer D.F."/>
            <person name="Suzuki S."/>
            <person name="Worden A.Z."/>
            <person name="Zauner S."/>
            <person name="Barry K."/>
            <person name="Bell C."/>
            <person name="Bharti A.K."/>
            <person name="Crow J.A."/>
            <person name="Grimwood J."/>
            <person name="Kramer R."/>
            <person name="Lindquist E."/>
            <person name="Lucas S."/>
            <person name="Salamov A."/>
            <person name="McFadden G.I."/>
            <person name="Lane C.E."/>
            <person name="Keeling P.J."/>
            <person name="Gray M.W."/>
            <person name="Grigoriev I.V."/>
            <person name="Archibald J.M."/>
        </authorList>
    </citation>
    <scope>NUCLEOTIDE SEQUENCE</scope>
    <source>
        <strain evidence="4">CCMP2712</strain>
    </source>
</reference>
<dbReference type="EnsemblProtists" id="EKX46064">
    <property type="protein sequence ID" value="EKX46064"/>
    <property type="gene ID" value="GUITHDRAFT_108099"/>
</dbReference>
<evidence type="ECO:0000313" key="3">
    <source>
        <dbReference type="EnsemblProtists" id="EKX46064"/>
    </source>
</evidence>
<dbReference type="EMBL" id="JH992996">
    <property type="protein sequence ID" value="EKX46064.1"/>
    <property type="molecule type" value="Genomic_DNA"/>
</dbReference>
<reference evidence="2 4" key="1">
    <citation type="journal article" date="2012" name="Nature">
        <title>Algal genomes reveal evolutionary mosaicism and the fate of nucleomorphs.</title>
        <authorList>
            <consortium name="DOE Joint Genome Institute"/>
            <person name="Curtis B.A."/>
            <person name="Tanifuji G."/>
            <person name="Burki F."/>
            <person name="Gruber A."/>
            <person name="Irimia M."/>
            <person name="Maruyama S."/>
            <person name="Arias M.C."/>
            <person name="Ball S.G."/>
            <person name="Gile G.H."/>
            <person name="Hirakawa Y."/>
            <person name="Hopkins J.F."/>
            <person name="Kuo A."/>
            <person name="Rensing S.A."/>
            <person name="Schmutz J."/>
            <person name="Symeonidi A."/>
            <person name="Elias M."/>
            <person name="Eveleigh R.J."/>
            <person name="Herman E.K."/>
            <person name="Klute M.J."/>
            <person name="Nakayama T."/>
            <person name="Obornik M."/>
            <person name="Reyes-Prieto A."/>
            <person name="Armbrust E.V."/>
            <person name="Aves S.J."/>
            <person name="Beiko R.G."/>
            <person name="Coutinho P."/>
            <person name="Dacks J.B."/>
            <person name="Durnford D.G."/>
            <person name="Fast N.M."/>
            <person name="Green B.R."/>
            <person name="Grisdale C.J."/>
            <person name="Hempel F."/>
            <person name="Henrissat B."/>
            <person name="Hoppner M.P."/>
            <person name="Ishida K."/>
            <person name="Kim E."/>
            <person name="Koreny L."/>
            <person name="Kroth P.G."/>
            <person name="Liu Y."/>
            <person name="Malik S.B."/>
            <person name="Maier U.G."/>
            <person name="McRose D."/>
            <person name="Mock T."/>
            <person name="Neilson J.A."/>
            <person name="Onodera N.T."/>
            <person name="Poole A.M."/>
            <person name="Pritham E.J."/>
            <person name="Richards T.A."/>
            <person name="Rocap G."/>
            <person name="Roy S.W."/>
            <person name="Sarai C."/>
            <person name="Schaack S."/>
            <person name="Shirato S."/>
            <person name="Slamovits C.H."/>
            <person name="Spencer D.F."/>
            <person name="Suzuki S."/>
            <person name="Worden A.Z."/>
            <person name="Zauner S."/>
            <person name="Barry K."/>
            <person name="Bell C."/>
            <person name="Bharti A.K."/>
            <person name="Crow J.A."/>
            <person name="Grimwood J."/>
            <person name="Kramer R."/>
            <person name="Lindquist E."/>
            <person name="Lucas S."/>
            <person name="Salamov A."/>
            <person name="McFadden G.I."/>
            <person name="Lane C.E."/>
            <person name="Keeling P.J."/>
            <person name="Gray M.W."/>
            <person name="Grigoriev I.V."/>
            <person name="Archibald J.M."/>
        </authorList>
    </citation>
    <scope>NUCLEOTIDE SEQUENCE</scope>
    <source>
        <strain evidence="2 4">CCMP2712</strain>
    </source>
</reference>
<dbReference type="Proteomes" id="UP000011087">
    <property type="component" value="Unassembled WGS sequence"/>
</dbReference>
<organism evidence="2">
    <name type="scientific">Guillardia theta (strain CCMP2712)</name>
    <name type="common">Cryptophyte</name>
    <dbReference type="NCBI Taxonomy" id="905079"/>
    <lineage>
        <taxon>Eukaryota</taxon>
        <taxon>Cryptophyceae</taxon>
        <taxon>Pyrenomonadales</taxon>
        <taxon>Geminigeraceae</taxon>
        <taxon>Guillardia</taxon>
    </lineage>
</organism>
<dbReference type="PaxDb" id="55529-EKX46064"/>
<keyword evidence="4" id="KW-1185">Reference proteome</keyword>
<feature type="region of interest" description="Disordered" evidence="1">
    <location>
        <begin position="294"/>
        <end position="335"/>
    </location>
</feature>
<name>L1JD70_GUITC</name>
<feature type="compositionally biased region" description="Basic and acidic residues" evidence="1">
    <location>
        <begin position="310"/>
        <end position="335"/>
    </location>
</feature>
<protein>
    <submittedName>
        <fullName evidence="2 3">Uncharacterized protein</fullName>
    </submittedName>
</protein>
<evidence type="ECO:0000313" key="4">
    <source>
        <dbReference type="Proteomes" id="UP000011087"/>
    </source>
</evidence>
<dbReference type="GeneID" id="17302759"/>
<gene>
    <name evidence="2" type="ORF">GUITHDRAFT_108099</name>
</gene>
<accession>L1JD70</accession>
<evidence type="ECO:0000256" key="1">
    <source>
        <dbReference type="SAM" id="MobiDB-lite"/>
    </source>
</evidence>
<dbReference type="KEGG" id="gtt:GUITHDRAFT_108099"/>
<evidence type="ECO:0000313" key="2">
    <source>
        <dbReference type="EMBL" id="EKX46064.1"/>
    </source>
</evidence>
<reference evidence="3" key="3">
    <citation type="submission" date="2015-06" db="UniProtKB">
        <authorList>
            <consortium name="EnsemblProtists"/>
        </authorList>
    </citation>
    <scope>IDENTIFICATION</scope>
</reference>